<accession>A0A6J4ILG9</accession>
<feature type="domain" description="UspA" evidence="4">
    <location>
        <begin position="1"/>
        <end position="139"/>
    </location>
</feature>
<dbReference type="Gene3D" id="3.40.50.12370">
    <property type="match status" value="1"/>
</dbReference>
<evidence type="ECO:0000313" key="5">
    <source>
        <dbReference type="EMBL" id="CAA9253652.1"/>
    </source>
</evidence>
<protein>
    <recommendedName>
        <fullName evidence="4">UspA domain-containing protein</fullName>
    </recommendedName>
</protein>
<dbReference type="InterPro" id="IPR006015">
    <property type="entry name" value="Universal_stress_UspA"/>
</dbReference>
<dbReference type="EMBL" id="CADCTQ010000190">
    <property type="protein sequence ID" value="CAA9253652.1"/>
    <property type="molecule type" value="Genomic_DNA"/>
</dbReference>
<dbReference type="PANTHER" id="PTHR46268">
    <property type="entry name" value="STRESS RESPONSE PROTEIN NHAX"/>
    <property type="match status" value="1"/>
</dbReference>
<dbReference type="PANTHER" id="PTHR46268:SF27">
    <property type="entry name" value="UNIVERSAL STRESS PROTEIN RV2623"/>
    <property type="match status" value="1"/>
</dbReference>
<keyword evidence="3" id="KW-0067">ATP-binding</keyword>
<dbReference type="PRINTS" id="PR01438">
    <property type="entry name" value="UNVRSLSTRESS"/>
</dbReference>
<reference evidence="5" key="1">
    <citation type="submission" date="2020-02" db="EMBL/GenBank/DDBJ databases">
        <authorList>
            <person name="Meier V. D."/>
        </authorList>
    </citation>
    <scope>NUCLEOTIDE SEQUENCE</scope>
    <source>
        <strain evidence="5">AVDCRST_MAG56</strain>
    </source>
</reference>
<evidence type="ECO:0000256" key="2">
    <source>
        <dbReference type="ARBA" id="ARBA00022741"/>
    </source>
</evidence>
<evidence type="ECO:0000256" key="3">
    <source>
        <dbReference type="ARBA" id="ARBA00022840"/>
    </source>
</evidence>
<dbReference type="SUPFAM" id="SSF52402">
    <property type="entry name" value="Adenine nucleotide alpha hydrolases-like"/>
    <property type="match status" value="2"/>
</dbReference>
<organism evidence="5">
    <name type="scientific">uncultured Cytophagales bacterium</name>
    <dbReference type="NCBI Taxonomy" id="158755"/>
    <lineage>
        <taxon>Bacteria</taxon>
        <taxon>Pseudomonadati</taxon>
        <taxon>Bacteroidota</taxon>
        <taxon>Sphingobacteriia</taxon>
        <taxon>Sphingobacteriales</taxon>
        <taxon>environmental samples</taxon>
    </lineage>
</organism>
<feature type="domain" description="UspA" evidence="4">
    <location>
        <begin position="148"/>
        <end position="269"/>
    </location>
</feature>
<dbReference type="GO" id="GO:0005524">
    <property type="term" value="F:ATP binding"/>
    <property type="evidence" value="ECO:0007669"/>
    <property type="project" value="UniProtKB-KW"/>
</dbReference>
<name>A0A6J4ILG9_9SPHI</name>
<proteinExistence type="inferred from homology"/>
<evidence type="ECO:0000256" key="1">
    <source>
        <dbReference type="ARBA" id="ARBA00008791"/>
    </source>
</evidence>
<comment type="similarity">
    <text evidence="1">Belongs to the universal stress protein A family.</text>
</comment>
<dbReference type="InterPro" id="IPR006016">
    <property type="entry name" value="UspA"/>
</dbReference>
<dbReference type="Pfam" id="PF00582">
    <property type="entry name" value="Usp"/>
    <property type="match status" value="2"/>
</dbReference>
<gene>
    <name evidence="5" type="ORF">AVDCRST_MAG56-2112</name>
</gene>
<sequence length="272" mass="29624">MKTILVPTDFSVAAQMACQYAAALARATRSQLVLLHTYHVPVSYGSVAGKASRSARLEKQQGRKLEVFRRDLSEAYGIEARMLVMPGLAAEQVPSLAEALAADLVVMGTRRNGDPTRSLLGSVTTGVISRSAVPVLVIPEGVVFRQPKEIVLATDFQTVPDPHAFGVLGTLTRQFGAAIRVVHVRSTKPDVVAAGSDSALENALEDLEHTYELVTDDDKVHGLEQYLAETGPDWLVMLPHRYPFLNRLFHRSFTRHMALHASLPLLVLPGNA</sequence>
<dbReference type="CDD" id="cd00293">
    <property type="entry name" value="USP-like"/>
    <property type="match status" value="1"/>
</dbReference>
<evidence type="ECO:0000259" key="4">
    <source>
        <dbReference type="Pfam" id="PF00582"/>
    </source>
</evidence>
<keyword evidence="2" id="KW-0547">Nucleotide-binding</keyword>
<dbReference type="AlphaFoldDB" id="A0A6J4ILG9"/>